<protein>
    <recommendedName>
        <fullName evidence="5">Copper transport protein</fullName>
    </recommendedName>
</protein>
<proteinExistence type="inferred from homology"/>
<evidence type="ECO:0000256" key="4">
    <source>
        <dbReference type="ARBA" id="ARBA00023136"/>
    </source>
</evidence>
<keyword evidence="2 5" id="KW-0812">Transmembrane</keyword>
<accession>A0ABR0BCC0</accession>
<organism evidence="7 8">
    <name type="scientific">Purpureocillium lilacinum</name>
    <name type="common">Paecilomyces lilacinus</name>
    <dbReference type="NCBI Taxonomy" id="33203"/>
    <lineage>
        <taxon>Eukaryota</taxon>
        <taxon>Fungi</taxon>
        <taxon>Dikarya</taxon>
        <taxon>Ascomycota</taxon>
        <taxon>Pezizomycotina</taxon>
        <taxon>Sordariomycetes</taxon>
        <taxon>Hypocreomycetidae</taxon>
        <taxon>Hypocreales</taxon>
        <taxon>Ophiocordycipitaceae</taxon>
        <taxon>Purpureocillium</taxon>
    </lineage>
</organism>
<reference evidence="7 8" key="1">
    <citation type="journal article" date="2024" name="Microbiol. Resour. Announc.">
        <title>Genome annotations for the ascomycete fungi Trichoderma harzianum, Trichoderma aggressivum, and Purpureocillium lilacinum.</title>
        <authorList>
            <person name="Beijen E.P.W."/>
            <person name="Ohm R.A."/>
        </authorList>
    </citation>
    <scope>NUCLEOTIDE SEQUENCE [LARGE SCALE GENOMIC DNA]</scope>
    <source>
        <strain evidence="7 8">CBS 150709</strain>
    </source>
</reference>
<dbReference type="Pfam" id="PF04145">
    <property type="entry name" value="Ctr"/>
    <property type="match status" value="1"/>
</dbReference>
<keyword evidence="5" id="KW-0187">Copper transport</keyword>
<comment type="subcellular location">
    <subcellularLocation>
        <location evidence="1 5">Membrane</location>
        <topology evidence="1 5">Multi-pass membrane protein</topology>
    </subcellularLocation>
</comment>
<gene>
    <name evidence="7" type="ORF">Purlil1_14056</name>
</gene>
<keyword evidence="5" id="KW-0186">Copper</keyword>
<evidence type="ECO:0000256" key="6">
    <source>
        <dbReference type="SAM" id="MobiDB-lite"/>
    </source>
</evidence>
<keyword evidence="4 5" id="KW-0472">Membrane</keyword>
<dbReference type="InterPro" id="IPR007274">
    <property type="entry name" value="Cop_transporter"/>
</dbReference>
<name>A0ABR0BCC0_PURLI</name>
<evidence type="ECO:0000256" key="5">
    <source>
        <dbReference type="RuleBase" id="RU367022"/>
    </source>
</evidence>
<evidence type="ECO:0000256" key="2">
    <source>
        <dbReference type="ARBA" id="ARBA00022692"/>
    </source>
</evidence>
<sequence>MDMGGMKNMPGMETTSSVTVATASPRLTVATRASAQTPLAPGASETAHREGVAASELPNDTSMASMSGMSNALHFGLGDTLWAKPMTPANGQGYFGAILLLISMTLLLRFLVISRGRAERRWNSGTPRRCKGVEANDFIKVAQPREDKADASSGETWSAKKQFTRAAFTLATTSIGYLLMLAVMTLNLGYLLAVLGGGVLGELALGWLEQ</sequence>
<feature type="transmembrane region" description="Helical" evidence="5">
    <location>
        <begin position="94"/>
        <end position="112"/>
    </location>
</feature>
<evidence type="ECO:0000256" key="3">
    <source>
        <dbReference type="ARBA" id="ARBA00022989"/>
    </source>
</evidence>
<dbReference type="Proteomes" id="UP001287286">
    <property type="component" value="Unassembled WGS sequence"/>
</dbReference>
<dbReference type="PANTHER" id="PTHR12483">
    <property type="entry name" value="SOLUTE CARRIER FAMILY 31 COPPER TRANSPORTERS"/>
    <property type="match status" value="1"/>
</dbReference>
<dbReference type="PANTHER" id="PTHR12483:SF27">
    <property type="entry name" value="COPPER TRANSPORT PROTEIN CTR1"/>
    <property type="match status" value="1"/>
</dbReference>
<comment type="caution">
    <text evidence="7">The sequence shown here is derived from an EMBL/GenBank/DDBJ whole genome shotgun (WGS) entry which is preliminary data.</text>
</comment>
<evidence type="ECO:0000313" key="8">
    <source>
        <dbReference type="Proteomes" id="UP001287286"/>
    </source>
</evidence>
<evidence type="ECO:0000313" key="7">
    <source>
        <dbReference type="EMBL" id="KAK4065112.1"/>
    </source>
</evidence>
<keyword evidence="5" id="KW-0406">Ion transport</keyword>
<comment type="similarity">
    <text evidence="5">Belongs to the copper transporter (Ctr) (TC 1.A.56) family. SLC31A subfamily.</text>
</comment>
<feature type="region of interest" description="Disordered" evidence="6">
    <location>
        <begin position="32"/>
        <end position="51"/>
    </location>
</feature>
<keyword evidence="3 5" id="KW-1133">Transmembrane helix</keyword>
<keyword evidence="8" id="KW-1185">Reference proteome</keyword>
<keyword evidence="5" id="KW-0813">Transport</keyword>
<dbReference type="EMBL" id="JAWRVI010000431">
    <property type="protein sequence ID" value="KAK4065112.1"/>
    <property type="molecule type" value="Genomic_DNA"/>
</dbReference>
<evidence type="ECO:0000256" key="1">
    <source>
        <dbReference type="ARBA" id="ARBA00004141"/>
    </source>
</evidence>